<feature type="non-terminal residue" evidence="3">
    <location>
        <position position="112"/>
    </location>
</feature>
<keyword evidence="1" id="KW-1133">Transmembrane helix</keyword>
<organism evidence="2 3">
    <name type="scientific">Saccoglossus kowalevskii</name>
    <name type="common">Acorn worm</name>
    <dbReference type="NCBI Taxonomy" id="10224"/>
    <lineage>
        <taxon>Eukaryota</taxon>
        <taxon>Metazoa</taxon>
        <taxon>Hemichordata</taxon>
        <taxon>Enteropneusta</taxon>
        <taxon>Harrimaniidae</taxon>
        <taxon>Saccoglossus</taxon>
    </lineage>
</organism>
<gene>
    <name evidence="3" type="primary">LOC102801399</name>
</gene>
<dbReference type="GeneID" id="102801399"/>
<dbReference type="RefSeq" id="XP_006825690.1">
    <property type="nucleotide sequence ID" value="XM_006825627.1"/>
</dbReference>
<keyword evidence="1" id="KW-0472">Membrane</keyword>
<sequence length="112" mass="11336">MAATTEEPPELTELIHDIGERAQKTSDDVQDAIDYVSDIKEKLQELCCKNNSSQSGSGTGAGAGAGAGAAVGTIVGVAVAAVIIVSVIITLSVLLTMPSGNSSTSNYVILLD</sequence>
<dbReference type="Proteomes" id="UP000694865">
    <property type="component" value="Unplaced"/>
</dbReference>
<reference evidence="3" key="1">
    <citation type="submission" date="2025-08" db="UniProtKB">
        <authorList>
            <consortium name="RefSeq"/>
        </authorList>
    </citation>
    <scope>IDENTIFICATION</scope>
    <source>
        <tissue evidence="3">Testes</tissue>
    </source>
</reference>
<accession>A0ABM0N099</accession>
<evidence type="ECO:0000313" key="3">
    <source>
        <dbReference type="RefSeq" id="XP_006825690.1"/>
    </source>
</evidence>
<protein>
    <submittedName>
        <fullName evidence="3">Uncharacterized protein LOC102801399</fullName>
    </submittedName>
</protein>
<proteinExistence type="predicted"/>
<evidence type="ECO:0000313" key="2">
    <source>
        <dbReference type="Proteomes" id="UP000694865"/>
    </source>
</evidence>
<keyword evidence="2" id="KW-1185">Reference proteome</keyword>
<evidence type="ECO:0000256" key="1">
    <source>
        <dbReference type="SAM" id="Phobius"/>
    </source>
</evidence>
<feature type="transmembrane region" description="Helical" evidence="1">
    <location>
        <begin position="69"/>
        <end position="95"/>
    </location>
</feature>
<keyword evidence="1" id="KW-0812">Transmembrane</keyword>
<name>A0ABM0N099_SACKO</name>